<dbReference type="GO" id="GO:0140662">
    <property type="term" value="F:ATP-dependent protein folding chaperone"/>
    <property type="evidence" value="ECO:0007669"/>
    <property type="project" value="InterPro"/>
</dbReference>
<evidence type="ECO:0000313" key="4">
    <source>
        <dbReference type="EMBL" id="RKP17533.1"/>
    </source>
</evidence>
<dbReference type="PANTHER" id="PTHR45639">
    <property type="entry name" value="HSC70CB, ISOFORM G-RELATED"/>
    <property type="match status" value="1"/>
</dbReference>
<keyword evidence="2" id="KW-0547">Nucleotide-binding</keyword>
<sequence>MTQAHSVLVGISLGTYSCSVSHLKDDHPEIIPNEDGDRFIPSVITFTEDTILVGTQAKIQAFKNPRTTICDFIGVPFVDFEKNKSFDKESEKFELGEKFYSFKELLRIYLSTLKVSAETYLGNTITGVVLSIPFSLSKEERLVYLDAAKEASLNVIQLLDDSSSSMYHVINKYAPEKNELKALVVDIGYSSLKLSTFHSKDGLLVTPSQIQHTDFGSSSLTRVLYNHFSTEFKRKTGIDINDYKKSVIKMKNAIEKTKMSLSHADVSNCFVESLAEGVDFSSTINRNKFEFMSESFFNGFKTAIVQSLNSFPVDMVILTGASARIPKIQLIAKNICASATVIVSPEPEADSVNGAATQAQLFKNLFDFQFKEDDVLGLNEEECILENGLYKIK</sequence>
<dbReference type="Proteomes" id="UP000281549">
    <property type="component" value="Unassembled WGS sequence"/>
</dbReference>
<protein>
    <submittedName>
        <fullName evidence="4">Actin-like ATPase domain-containing protein</fullName>
    </submittedName>
</protein>
<dbReference type="Pfam" id="PF00012">
    <property type="entry name" value="HSP70"/>
    <property type="match status" value="1"/>
</dbReference>
<dbReference type="Gene3D" id="3.90.640.10">
    <property type="entry name" value="Actin, Chain A, domain 4"/>
    <property type="match status" value="1"/>
</dbReference>
<name>A0A4P9YDL8_ROZAC</name>
<gene>
    <name evidence="4" type="ORF">ROZALSC1DRAFT_30672</name>
</gene>
<comment type="similarity">
    <text evidence="1">Belongs to the heat shock protein 70 family.</text>
</comment>
<evidence type="ECO:0000313" key="5">
    <source>
        <dbReference type="Proteomes" id="UP000281549"/>
    </source>
</evidence>
<dbReference type="GO" id="GO:0005634">
    <property type="term" value="C:nucleus"/>
    <property type="evidence" value="ECO:0007669"/>
    <property type="project" value="TreeGrafter"/>
</dbReference>
<dbReference type="GO" id="GO:0005829">
    <property type="term" value="C:cytosol"/>
    <property type="evidence" value="ECO:0007669"/>
    <property type="project" value="TreeGrafter"/>
</dbReference>
<dbReference type="FunFam" id="3.90.640.10:FF:000010">
    <property type="entry name" value="heat shock 70 kDa protein 14"/>
    <property type="match status" value="1"/>
</dbReference>
<dbReference type="Gene3D" id="3.30.30.30">
    <property type="match status" value="1"/>
</dbReference>
<evidence type="ECO:0000256" key="1">
    <source>
        <dbReference type="ARBA" id="ARBA00007381"/>
    </source>
</evidence>
<evidence type="ECO:0000256" key="3">
    <source>
        <dbReference type="ARBA" id="ARBA00022840"/>
    </source>
</evidence>
<organism evidence="4 5">
    <name type="scientific">Rozella allomycis (strain CSF55)</name>
    <dbReference type="NCBI Taxonomy" id="988480"/>
    <lineage>
        <taxon>Eukaryota</taxon>
        <taxon>Fungi</taxon>
        <taxon>Fungi incertae sedis</taxon>
        <taxon>Cryptomycota</taxon>
        <taxon>Cryptomycota incertae sedis</taxon>
        <taxon>Rozella</taxon>
    </lineage>
</organism>
<dbReference type="InterPro" id="IPR043129">
    <property type="entry name" value="ATPase_NBD"/>
</dbReference>
<dbReference type="Gene3D" id="3.30.420.40">
    <property type="match status" value="2"/>
</dbReference>
<proteinExistence type="inferred from homology"/>
<dbReference type="SUPFAM" id="SSF53067">
    <property type="entry name" value="Actin-like ATPase domain"/>
    <property type="match status" value="2"/>
</dbReference>
<accession>A0A4P9YDL8</accession>
<dbReference type="EMBL" id="ML005792">
    <property type="protein sequence ID" value="RKP17533.1"/>
    <property type="molecule type" value="Genomic_DNA"/>
</dbReference>
<dbReference type="InterPro" id="IPR013126">
    <property type="entry name" value="Hsp_70_fam"/>
</dbReference>
<evidence type="ECO:0000256" key="2">
    <source>
        <dbReference type="ARBA" id="ARBA00022741"/>
    </source>
</evidence>
<dbReference type="AlphaFoldDB" id="A0A4P9YDL8"/>
<reference evidence="5" key="1">
    <citation type="journal article" date="2018" name="Nat. Microbiol.">
        <title>Leveraging single-cell genomics to expand the fungal tree of life.</title>
        <authorList>
            <person name="Ahrendt S.R."/>
            <person name="Quandt C.A."/>
            <person name="Ciobanu D."/>
            <person name="Clum A."/>
            <person name="Salamov A."/>
            <person name="Andreopoulos B."/>
            <person name="Cheng J.F."/>
            <person name="Woyke T."/>
            <person name="Pelin A."/>
            <person name="Henrissat B."/>
            <person name="Reynolds N.K."/>
            <person name="Benny G.L."/>
            <person name="Smith M.E."/>
            <person name="James T.Y."/>
            <person name="Grigoriev I.V."/>
        </authorList>
    </citation>
    <scope>NUCLEOTIDE SEQUENCE [LARGE SCALE GENOMIC DNA]</scope>
    <source>
        <strain evidence="5">CSF55</strain>
    </source>
</reference>
<dbReference type="PANTHER" id="PTHR45639:SF32">
    <property type="entry name" value="HEAT SHOCK PROTEIN PDR13"/>
    <property type="match status" value="1"/>
</dbReference>
<keyword evidence="3" id="KW-0067">ATP-binding</keyword>
<dbReference type="PRINTS" id="PR00301">
    <property type="entry name" value="HEATSHOCK70"/>
</dbReference>
<dbReference type="GO" id="GO:0005524">
    <property type="term" value="F:ATP binding"/>
    <property type="evidence" value="ECO:0007669"/>
    <property type="project" value="UniProtKB-KW"/>
</dbReference>